<protein>
    <submittedName>
        <fullName evidence="6">Protein DEHYDRATION-INDUCED 19 homolog 4-like</fullName>
    </submittedName>
</protein>
<dbReference type="STRING" id="3827.A0A1S2XG42"/>
<dbReference type="PANTHER" id="PTHR31875:SF23">
    <property type="entry name" value="PROTEIN DEHYDRATION-INDUCED 19 HOMOLOG 4"/>
    <property type="match status" value="1"/>
</dbReference>
<sequence length="213" mass="23592">MDSDSWISSRRYHSRSDLYLTGHDDAEPGGGDDLRAEFLCPFCAEDYDVVSLCCHIDEEHPIQANTGVCPACGQKVGVNLAGHLIKQHATFLKVPRIRRVRKGVSNSTLFRKELREGSLHSLHGGSSYTTSSDSESDILLSSFISNPVIGDEAVSVQPSPSNEVAPVKESSKDDFLERKSQQLQLSNEDRVEKARRFDFLQGLLLSTILDDKL</sequence>
<dbReference type="KEGG" id="cam:101499110"/>
<dbReference type="AlphaFoldDB" id="A0A1S2XG42"/>
<dbReference type="PANTHER" id="PTHR31875">
    <property type="entry name" value="PROTEIN DEHYDRATION-INDUCED 19"/>
    <property type="match status" value="1"/>
</dbReference>
<accession>A0A1S2XG42</accession>
<dbReference type="OrthoDB" id="6270329at2759"/>
<dbReference type="eggNOG" id="ENOG502QW9I">
    <property type="taxonomic scope" value="Eukaryota"/>
</dbReference>
<dbReference type="Pfam" id="PF05605">
    <property type="entry name" value="zf-Di19"/>
    <property type="match status" value="1"/>
</dbReference>
<dbReference type="Proteomes" id="UP000087171">
    <property type="component" value="Chromosome Ca1"/>
</dbReference>
<dbReference type="InterPro" id="IPR027935">
    <property type="entry name" value="Di19_C"/>
</dbReference>
<dbReference type="GeneID" id="101499110"/>
<dbReference type="RefSeq" id="XP_004487802.1">
    <property type="nucleotide sequence ID" value="XM_004487745.3"/>
</dbReference>
<dbReference type="InterPro" id="IPR033347">
    <property type="entry name" value="Di19"/>
</dbReference>
<dbReference type="Pfam" id="PF14571">
    <property type="entry name" value="Di19_C"/>
    <property type="match status" value="1"/>
</dbReference>
<name>A0A1S2XG42_CICAR</name>
<reference evidence="5" key="1">
    <citation type="journal article" date="2013" name="Nat. Biotechnol.">
        <title>Draft genome sequence of chickpea (Cicer arietinum) provides a resource for trait improvement.</title>
        <authorList>
            <person name="Varshney R.K."/>
            <person name="Song C."/>
            <person name="Saxena R.K."/>
            <person name="Azam S."/>
            <person name="Yu S."/>
            <person name="Sharpe A.G."/>
            <person name="Cannon S."/>
            <person name="Baek J."/>
            <person name="Rosen B.D."/>
            <person name="Tar'an B."/>
            <person name="Millan T."/>
            <person name="Zhang X."/>
            <person name="Ramsay L.D."/>
            <person name="Iwata A."/>
            <person name="Wang Y."/>
            <person name="Nelson W."/>
            <person name="Farmer A.D."/>
            <person name="Gaur P.M."/>
            <person name="Soderlund C."/>
            <person name="Penmetsa R.V."/>
            <person name="Xu C."/>
            <person name="Bharti A.K."/>
            <person name="He W."/>
            <person name="Winter P."/>
            <person name="Zhao S."/>
            <person name="Hane J.K."/>
            <person name="Carrasquilla-Garcia N."/>
            <person name="Condie J.A."/>
            <person name="Upadhyaya H.D."/>
            <person name="Luo M.C."/>
            <person name="Thudi M."/>
            <person name="Gowda C.L."/>
            <person name="Singh N.P."/>
            <person name="Lichtenzveig J."/>
            <person name="Gali K.K."/>
            <person name="Rubio J."/>
            <person name="Nadarajan N."/>
            <person name="Dolezel J."/>
            <person name="Bansal K.C."/>
            <person name="Xu X."/>
            <person name="Edwards D."/>
            <person name="Zhang G."/>
            <person name="Kahl G."/>
            <person name="Gil J."/>
            <person name="Singh K.B."/>
            <person name="Datta S.K."/>
            <person name="Jackson S.A."/>
            <person name="Wang J."/>
            <person name="Cook D.R."/>
        </authorList>
    </citation>
    <scope>NUCLEOTIDE SEQUENCE [LARGE SCALE GENOMIC DNA]</scope>
    <source>
        <strain evidence="5">cv. CDC Frontier</strain>
    </source>
</reference>
<reference evidence="6" key="2">
    <citation type="submission" date="2025-08" db="UniProtKB">
        <authorList>
            <consortium name="RefSeq"/>
        </authorList>
    </citation>
    <scope>IDENTIFICATION</scope>
    <source>
        <tissue evidence="6">Etiolated seedlings</tissue>
    </source>
</reference>
<evidence type="ECO:0000256" key="2">
    <source>
        <dbReference type="SAM" id="MobiDB-lite"/>
    </source>
</evidence>
<keyword evidence="5" id="KW-1185">Reference proteome</keyword>
<feature type="domain" description="Di19 zinc-binding" evidence="3">
    <location>
        <begin position="37"/>
        <end position="89"/>
    </location>
</feature>
<organism evidence="5 6">
    <name type="scientific">Cicer arietinum</name>
    <name type="common">Chickpea</name>
    <name type="synonym">Garbanzo</name>
    <dbReference type="NCBI Taxonomy" id="3827"/>
    <lineage>
        <taxon>Eukaryota</taxon>
        <taxon>Viridiplantae</taxon>
        <taxon>Streptophyta</taxon>
        <taxon>Embryophyta</taxon>
        <taxon>Tracheophyta</taxon>
        <taxon>Spermatophyta</taxon>
        <taxon>Magnoliopsida</taxon>
        <taxon>eudicotyledons</taxon>
        <taxon>Gunneridae</taxon>
        <taxon>Pentapetalae</taxon>
        <taxon>rosids</taxon>
        <taxon>fabids</taxon>
        <taxon>Fabales</taxon>
        <taxon>Fabaceae</taxon>
        <taxon>Papilionoideae</taxon>
        <taxon>50 kb inversion clade</taxon>
        <taxon>NPAAA clade</taxon>
        <taxon>Hologalegina</taxon>
        <taxon>IRL clade</taxon>
        <taxon>Cicereae</taxon>
        <taxon>Cicer</taxon>
    </lineage>
</organism>
<evidence type="ECO:0000256" key="1">
    <source>
        <dbReference type="ARBA" id="ARBA00007109"/>
    </source>
</evidence>
<evidence type="ECO:0000313" key="5">
    <source>
        <dbReference type="Proteomes" id="UP000087171"/>
    </source>
</evidence>
<feature type="region of interest" description="Disordered" evidence="2">
    <location>
        <begin position="154"/>
        <end position="175"/>
    </location>
</feature>
<dbReference type="InterPro" id="IPR008598">
    <property type="entry name" value="Di19_Zn-bd"/>
</dbReference>
<feature type="domain" description="Di19 C-terminal" evidence="4">
    <location>
        <begin position="109"/>
        <end position="208"/>
    </location>
</feature>
<evidence type="ECO:0000259" key="3">
    <source>
        <dbReference type="Pfam" id="PF05605"/>
    </source>
</evidence>
<gene>
    <name evidence="6" type="primary">LOC101499110</name>
</gene>
<comment type="similarity">
    <text evidence="1">Belongs to the Di19 family.</text>
</comment>
<dbReference type="PaxDb" id="3827-XP_004487802.1"/>
<evidence type="ECO:0000259" key="4">
    <source>
        <dbReference type="Pfam" id="PF14571"/>
    </source>
</evidence>
<proteinExistence type="inferred from homology"/>
<evidence type="ECO:0000313" key="6">
    <source>
        <dbReference type="RefSeq" id="XP_004487802.1"/>
    </source>
</evidence>